<gene>
    <name evidence="3" type="ORF">BSAL_07890</name>
</gene>
<evidence type="ECO:0000313" key="4">
    <source>
        <dbReference type="Proteomes" id="UP000051952"/>
    </source>
</evidence>
<proteinExistence type="predicted"/>
<evidence type="ECO:0000256" key="2">
    <source>
        <dbReference type="SAM" id="Phobius"/>
    </source>
</evidence>
<evidence type="ECO:0000313" key="3">
    <source>
        <dbReference type="EMBL" id="CUG86999.1"/>
    </source>
</evidence>
<reference evidence="4" key="1">
    <citation type="submission" date="2015-09" db="EMBL/GenBank/DDBJ databases">
        <authorList>
            <consortium name="Pathogen Informatics"/>
        </authorList>
    </citation>
    <scope>NUCLEOTIDE SEQUENCE [LARGE SCALE GENOMIC DNA]</scope>
    <source>
        <strain evidence="4">Lake Konstanz</strain>
    </source>
</reference>
<protein>
    <submittedName>
        <fullName evidence="3">Membrane-associated protein, putative</fullName>
    </submittedName>
</protein>
<evidence type="ECO:0000256" key="1">
    <source>
        <dbReference type="SAM" id="MobiDB-lite"/>
    </source>
</evidence>
<feature type="compositionally biased region" description="Basic and acidic residues" evidence="1">
    <location>
        <begin position="561"/>
        <end position="583"/>
    </location>
</feature>
<name>A0A0S4JCT8_BODSA</name>
<dbReference type="EMBL" id="CYKH01001421">
    <property type="protein sequence ID" value="CUG86999.1"/>
    <property type="molecule type" value="Genomic_DNA"/>
</dbReference>
<accession>A0A0S4JCT8</accession>
<feature type="region of interest" description="Disordered" evidence="1">
    <location>
        <begin position="550"/>
        <end position="583"/>
    </location>
</feature>
<dbReference type="AlphaFoldDB" id="A0A0S4JCT8"/>
<sequence>MNKRKFQLTIPLLAVLISSVCILCWLIPTVIVLQLAWNDVVQRSSLNEFAPRSSYLRSGLTAEIEAASRNLLESVGRFDLIANVHKSIVQMYFDHSHNVTNVSHLPYVQLLGLELVAPVFEQEKLRPHSFSIFFNDLSGVMISFPNKPSASSTASVNTVSSTVLTYLDTAATTTSPSGATTATPGINFSFTDYAATAKSISTSVNYRSSKGSSNGATSTPSTSVPLYPQPVVNLGIDVTPNRGYFVLDITKNTSIALASILGISPALHSSKSSFNDFRPITWSNKFDRDQFDKLLAYFGPPTPNSWVLLEYDGLILGSYVPPSDLGLLSEVGPLALQLAVAKPLRTPSGYNCFVDASGSRFASCMLLISALPIYSAYARQHLGTAAEPSTIKFNGKKYCAATMELTSTTGMWSLTNLKLHVFSPENDLNPQRHQLAPVMYPIAFGISAFVLFVIFILSKLRLQRRLKNLCNVADHVRHWAKSSAAAALSSGYPSRGPTDVNSMLARMPRVTLSAISELRSAQVELVGVTRRLFDLTKTLLWLHHVGSGAGDGGDSSGGDGEGSHQGHDELDPLGDRSPDDRLEIPPAEIDALSEAASFSTSLHCSGTASTVHGAISSGLDDPTVTRAGKTVNSFLMLHIKSRVLDPTLRAQSVIFSAAFDILQQHNAVVESVKHGIIFASFHSKQHSLRAVECARSMTAALDALAVADSLSDDVKCFIVCHQATALRWGMNDMLTSTLPSALNPNSNSSAHRYAYLPLMSQSSLSSSQQQHFHASPQVVLRGDSYRKAHLCTMGDVIESMLCIGELQRSVLRSRLILSDAVVSALPQRIASVLTPVDYVSLESVSAICAPSGSPTSPSSPAAFNWCVKLYEDPTVECVLRTHFVIACRAKLSIAFDHLIAGELDDAMKAMEDFDADPTAADVCNWHVYRWRRWISVVRGQRGSVGGNMIGSAAPGTDVSTQYLRRLEYIQQDSIGA</sequence>
<feature type="compositionally biased region" description="Gly residues" evidence="1">
    <location>
        <begin position="550"/>
        <end position="560"/>
    </location>
</feature>
<feature type="transmembrane region" description="Helical" evidence="2">
    <location>
        <begin position="438"/>
        <end position="457"/>
    </location>
</feature>
<keyword evidence="4" id="KW-1185">Reference proteome</keyword>
<keyword evidence="2" id="KW-1133">Transmembrane helix</keyword>
<feature type="transmembrane region" description="Helical" evidence="2">
    <location>
        <begin position="12"/>
        <end position="37"/>
    </location>
</feature>
<dbReference type="Proteomes" id="UP000051952">
    <property type="component" value="Unassembled WGS sequence"/>
</dbReference>
<dbReference type="VEuPathDB" id="TriTrypDB:BSAL_07890"/>
<organism evidence="3 4">
    <name type="scientific">Bodo saltans</name>
    <name type="common">Flagellated protozoan</name>
    <dbReference type="NCBI Taxonomy" id="75058"/>
    <lineage>
        <taxon>Eukaryota</taxon>
        <taxon>Discoba</taxon>
        <taxon>Euglenozoa</taxon>
        <taxon>Kinetoplastea</taxon>
        <taxon>Metakinetoplastina</taxon>
        <taxon>Eubodonida</taxon>
        <taxon>Bodonidae</taxon>
        <taxon>Bodo</taxon>
    </lineage>
</organism>
<keyword evidence="2" id="KW-0472">Membrane</keyword>
<keyword evidence="2" id="KW-0812">Transmembrane</keyword>